<reference evidence="9" key="1">
    <citation type="submission" date="2014-09" db="EMBL/GenBank/DDBJ databases">
        <authorList>
            <person name="Probst J Alexander"/>
        </authorList>
    </citation>
    <scope>NUCLEOTIDE SEQUENCE</scope>
</reference>
<dbReference type="Pfam" id="PF00702">
    <property type="entry name" value="Hydrolase"/>
    <property type="match status" value="1"/>
</dbReference>
<dbReference type="GO" id="GO:0036424">
    <property type="term" value="F:L-phosphoserine phosphatase activity"/>
    <property type="evidence" value="ECO:0007669"/>
    <property type="project" value="TreeGrafter"/>
</dbReference>
<evidence type="ECO:0000256" key="8">
    <source>
        <dbReference type="ARBA" id="ARBA00023299"/>
    </source>
</evidence>
<keyword evidence="8" id="KW-0718">Serine biosynthesis</keyword>
<organism evidence="9">
    <name type="scientific">groundwater metagenome</name>
    <dbReference type="NCBI Taxonomy" id="717931"/>
    <lineage>
        <taxon>unclassified sequences</taxon>
        <taxon>metagenomes</taxon>
        <taxon>ecological metagenomes</taxon>
    </lineage>
</organism>
<evidence type="ECO:0000256" key="4">
    <source>
        <dbReference type="ARBA" id="ARBA00022605"/>
    </source>
</evidence>
<evidence type="ECO:0000256" key="7">
    <source>
        <dbReference type="ARBA" id="ARBA00022842"/>
    </source>
</evidence>
<keyword evidence="5" id="KW-0479">Metal-binding</keyword>
<dbReference type="AlphaFoldDB" id="A0A098E9H8"/>
<dbReference type="InterPro" id="IPR036412">
    <property type="entry name" value="HAD-like_sf"/>
</dbReference>
<evidence type="ECO:0000256" key="5">
    <source>
        <dbReference type="ARBA" id="ARBA00022723"/>
    </source>
</evidence>
<name>A0A098E9H8_9ZZZZ</name>
<proteinExistence type="predicted"/>
<keyword evidence="6 9" id="KW-0378">Hydrolase</keyword>
<dbReference type="PANTHER" id="PTHR43344:SF2">
    <property type="entry name" value="PHOSPHOSERINE PHOSPHATASE"/>
    <property type="match status" value="1"/>
</dbReference>
<dbReference type="SUPFAM" id="SSF56784">
    <property type="entry name" value="HAD-like"/>
    <property type="match status" value="1"/>
</dbReference>
<comment type="pathway">
    <text evidence="2">Amino-acid biosynthesis; L-serine biosynthesis; L-serine from 3-phospho-D-glycerate: step 3/3.</text>
</comment>
<dbReference type="EC" id="3.1.3.3" evidence="3"/>
<dbReference type="PANTHER" id="PTHR43344">
    <property type="entry name" value="PHOSPHOSERINE PHOSPHATASE"/>
    <property type="match status" value="1"/>
</dbReference>
<sequence length="205" mass="23625">MTKLIAFDLDGVLLDGKGSWMELHKFIGTEKFSEENGRQYYSGNISFNEWVRLDIGLWKGIEANKIFEASKRVTVMEGIEIIENLSKNYKLAIISGGIKQMANKIFERYKFNRCYVNEIIVKDEKIFDVDMKVNFENKGKILEEIAGYENVDLSDCITVGDFINDIPMFKKAGFSIAFNPKHKSVVENADVVIRNKDLREILKYL</sequence>
<evidence type="ECO:0000256" key="3">
    <source>
        <dbReference type="ARBA" id="ARBA00012640"/>
    </source>
</evidence>
<keyword evidence="7" id="KW-0460">Magnesium</keyword>
<dbReference type="InterPro" id="IPR023214">
    <property type="entry name" value="HAD_sf"/>
</dbReference>
<dbReference type="GO" id="GO:0006564">
    <property type="term" value="P:L-serine biosynthetic process"/>
    <property type="evidence" value="ECO:0007669"/>
    <property type="project" value="UniProtKB-KW"/>
</dbReference>
<dbReference type="NCBIfam" id="TIGR01488">
    <property type="entry name" value="HAD-SF-IB"/>
    <property type="match status" value="1"/>
</dbReference>
<gene>
    <name evidence="9" type="ORF">MSIBF_A1560005</name>
</gene>
<comment type="cofactor">
    <cofactor evidence="1">
        <name>Mg(2+)</name>
        <dbReference type="ChEBI" id="CHEBI:18420"/>
    </cofactor>
</comment>
<protein>
    <recommendedName>
        <fullName evidence="3">phosphoserine phosphatase</fullName>
        <ecNumber evidence="3">3.1.3.3</ecNumber>
    </recommendedName>
</protein>
<dbReference type="SFLD" id="SFLDG01129">
    <property type="entry name" value="C1.5:_HAD__Beta-PGM__Phosphata"/>
    <property type="match status" value="1"/>
</dbReference>
<dbReference type="Gene3D" id="3.40.50.1000">
    <property type="entry name" value="HAD superfamily/HAD-like"/>
    <property type="match status" value="1"/>
</dbReference>
<evidence type="ECO:0000256" key="1">
    <source>
        <dbReference type="ARBA" id="ARBA00001946"/>
    </source>
</evidence>
<dbReference type="GO" id="GO:0000287">
    <property type="term" value="F:magnesium ion binding"/>
    <property type="evidence" value="ECO:0007669"/>
    <property type="project" value="TreeGrafter"/>
</dbReference>
<dbReference type="EMBL" id="CCXY01000064">
    <property type="protein sequence ID" value="CEG11650.1"/>
    <property type="molecule type" value="Genomic_DNA"/>
</dbReference>
<accession>A0A098E9H8</accession>
<dbReference type="SFLD" id="SFLDS00003">
    <property type="entry name" value="Haloacid_Dehalogenase"/>
    <property type="match status" value="1"/>
</dbReference>
<dbReference type="InterPro" id="IPR050582">
    <property type="entry name" value="HAD-like_SerB"/>
</dbReference>
<keyword evidence="4" id="KW-0028">Amino-acid biosynthesis</keyword>
<evidence type="ECO:0000256" key="2">
    <source>
        <dbReference type="ARBA" id="ARBA00005135"/>
    </source>
</evidence>
<evidence type="ECO:0000313" key="9">
    <source>
        <dbReference type="EMBL" id="CEG11650.1"/>
    </source>
</evidence>
<evidence type="ECO:0000256" key="6">
    <source>
        <dbReference type="ARBA" id="ARBA00022801"/>
    </source>
</evidence>
<dbReference type="GO" id="GO:0005737">
    <property type="term" value="C:cytoplasm"/>
    <property type="evidence" value="ECO:0007669"/>
    <property type="project" value="TreeGrafter"/>
</dbReference>